<dbReference type="InterPro" id="IPR018161">
    <property type="entry name" value="Wnt_CS"/>
</dbReference>
<evidence type="ECO:0000256" key="4">
    <source>
        <dbReference type="ARBA" id="ARBA00022525"/>
    </source>
</evidence>
<dbReference type="PRINTS" id="PR01841">
    <property type="entry name" value="WNT1PROTEIN"/>
</dbReference>
<keyword evidence="8" id="KW-0449">Lipoprotein</keyword>
<keyword evidence="5" id="KW-0272">Extracellular matrix</keyword>
<dbReference type="EMBL" id="EU347403">
    <property type="protein sequence ID" value="ABY60732.1"/>
    <property type="molecule type" value="mRNA"/>
</dbReference>
<evidence type="ECO:0000313" key="11">
    <source>
        <dbReference type="EMBL" id="ABY60732.1"/>
    </source>
</evidence>
<dbReference type="GO" id="GO:0060070">
    <property type="term" value="P:canonical Wnt signaling pathway"/>
    <property type="evidence" value="ECO:0007669"/>
    <property type="project" value="TreeGrafter"/>
</dbReference>
<feature type="non-terminal residue" evidence="11">
    <location>
        <position position="1"/>
    </location>
</feature>
<dbReference type="GO" id="GO:0000902">
    <property type="term" value="P:cell morphogenesis"/>
    <property type="evidence" value="ECO:0007669"/>
    <property type="project" value="UniProtKB-ARBA"/>
</dbReference>
<dbReference type="FunFam" id="3.30.2460.20:FF:000001">
    <property type="entry name" value="Wnt homolog"/>
    <property type="match status" value="1"/>
</dbReference>
<evidence type="ECO:0000256" key="7">
    <source>
        <dbReference type="ARBA" id="ARBA00023157"/>
    </source>
</evidence>
<evidence type="ECO:0000256" key="8">
    <source>
        <dbReference type="ARBA" id="ARBA00023288"/>
    </source>
</evidence>
<comment type="function">
    <text evidence="9">Ligand for members of the frizzled family of seven transmembrane receptors.</text>
</comment>
<keyword evidence="3 9" id="KW-0217">Developmental protein</keyword>
<feature type="non-terminal residue" evidence="11">
    <location>
        <position position="438"/>
    </location>
</feature>
<dbReference type="InterPro" id="IPR043158">
    <property type="entry name" value="Wnt_C"/>
</dbReference>
<dbReference type="PANTHER" id="PTHR12027">
    <property type="entry name" value="WNT RELATED"/>
    <property type="match status" value="1"/>
</dbReference>
<dbReference type="PRINTS" id="PR01349">
    <property type="entry name" value="WNTPROTEIN"/>
</dbReference>
<sequence>ITTRIDLSLDVFMYYHLCYTLNVSCARSYHEGAKEGADIFTKQLKLSNERFGEYSSHNRSHPGSNRPESGHNPESLAAATDISSCRVFYLSEMGMSSAKMKHFLLLALLLLCPQAALPAKKNRGSRWWGLAHLGHSNNLILNSRGNPVYADQSLQPLNRKQRRLVRENPGTLGSVTKGAHMAIAECKYQFRNRRWNCPTTDYSHGCRETSFIYAITSAAVTHQIARSCSEGTIESCTCDYRKRGPSGRDWEWGGCSDNIEFGYKFAQDFVDAAEKGRDLKYMINLHNNEAGRVHVSSEMRQECKCHGMSGSCTVKTCWMRLPLFRSVGDILKDRFDGASRVLVGNRGNNRGSRSKAFELEPYNPDHKPPTNKDLVYFENSPDFCEYNPLVGSLGTTGRTCNDTSIGVDGCDLMCCGRGYKSEEIEEEERCSCTFHWCC</sequence>
<organism evidence="11">
    <name type="scientific">Euperipatoides kanangrensis</name>
    <dbReference type="NCBI Taxonomy" id="488523"/>
    <lineage>
        <taxon>Eukaryota</taxon>
        <taxon>Metazoa</taxon>
        <taxon>Ecdysozoa</taxon>
        <taxon>Onychophora</taxon>
        <taxon>Udeonychophora</taxon>
        <taxon>Euonychophora</taxon>
        <taxon>Peripatopsidae</taxon>
        <taxon>Euperipatoides</taxon>
    </lineage>
</organism>
<comment type="similarity">
    <text evidence="2 9">Belongs to the Wnt family.</text>
</comment>
<dbReference type="Gene3D" id="3.30.2460.20">
    <property type="match status" value="1"/>
</dbReference>
<evidence type="ECO:0000256" key="5">
    <source>
        <dbReference type="ARBA" id="ARBA00022530"/>
    </source>
</evidence>
<evidence type="ECO:0000256" key="2">
    <source>
        <dbReference type="ARBA" id="ARBA00005683"/>
    </source>
</evidence>
<dbReference type="AlphaFoldDB" id="B0FRJ8"/>
<dbReference type="GO" id="GO:0005109">
    <property type="term" value="F:frizzled binding"/>
    <property type="evidence" value="ECO:0007669"/>
    <property type="project" value="TreeGrafter"/>
</dbReference>
<dbReference type="GO" id="GO:0045165">
    <property type="term" value="P:cell fate commitment"/>
    <property type="evidence" value="ECO:0007669"/>
    <property type="project" value="TreeGrafter"/>
</dbReference>
<dbReference type="GO" id="GO:0030182">
    <property type="term" value="P:neuron differentiation"/>
    <property type="evidence" value="ECO:0007669"/>
    <property type="project" value="TreeGrafter"/>
</dbReference>
<evidence type="ECO:0000256" key="10">
    <source>
        <dbReference type="SAM" id="MobiDB-lite"/>
    </source>
</evidence>
<protein>
    <recommendedName>
        <fullName evidence="9">Protein Wnt</fullName>
    </recommendedName>
</protein>
<evidence type="ECO:0000256" key="9">
    <source>
        <dbReference type="RuleBase" id="RU003500"/>
    </source>
</evidence>
<dbReference type="SMART" id="SM00097">
    <property type="entry name" value="WNT1"/>
    <property type="match status" value="1"/>
</dbReference>
<feature type="region of interest" description="Disordered" evidence="10">
    <location>
        <begin position="53"/>
        <end position="75"/>
    </location>
</feature>
<dbReference type="PROSITE" id="PS00246">
    <property type="entry name" value="WNT1"/>
    <property type="match status" value="1"/>
</dbReference>
<accession>B0FRJ8</accession>
<dbReference type="InterPro" id="IPR005817">
    <property type="entry name" value="Wnt"/>
</dbReference>
<reference evidence="11" key="1">
    <citation type="journal article" date="2009" name="Dev. Genes Evol.">
        <title>The involvement of engrailed and wingless during segmentation in the onychophoran Euperipatoides kanangrensis (Peripatopsidae: Onychophora) (Reid 1996).</title>
        <authorList>
            <person name="Eriksson B.J."/>
            <person name="Tait N.N."/>
            <person name="Budd G.E."/>
            <person name="Akam M."/>
        </authorList>
    </citation>
    <scope>NUCLEOTIDE SEQUENCE</scope>
</reference>
<dbReference type="GO" id="GO:0005615">
    <property type="term" value="C:extracellular space"/>
    <property type="evidence" value="ECO:0007669"/>
    <property type="project" value="TreeGrafter"/>
</dbReference>
<dbReference type="PANTHER" id="PTHR12027:SF91">
    <property type="entry name" value="PROTO-ONCOGENE WNT-1"/>
    <property type="match status" value="1"/>
</dbReference>
<name>B0FRJ8_9BILA</name>
<evidence type="ECO:0000256" key="6">
    <source>
        <dbReference type="ARBA" id="ARBA00022687"/>
    </source>
</evidence>
<evidence type="ECO:0000256" key="3">
    <source>
        <dbReference type="ARBA" id="ARBA00022473"/>
    </source>
</evidence>
<keyword evidence="4" id="KW-0964">Secreted</keyword>
<dbReference type="SMR" id="B0FRJ8"/>
<dbReference type="GO" id="GO:0005125">
    <property type="term" value="F:cytokine activity"/>
    <property type="evidence" value="ECO:0007669"/>
    <property type="project" value="TreeGrafter"/>
</dbReference>
<dbReference type="InterPro" id="IPR009139">
    <property type="entry name" value="Wnt1"/>
</dbReference>
<keyword evidence="6 9" id="KW-0879">Wnt signaling pathway</keyword>
<dbReference type="CDD" id="cd19333">
    <property type="entry name" value="Wnt_Wnt1"/>
    <property type="match status" value="1"/>
</dbReference>
<dbReference type="Pfam" id="PF00110">
    <property type="entry name" value="wnt"/>
    <property type="match status" value="1"/>
</dbReference>
<keyword evidence="7" id="KW-1015">Disulfide bond</keyword>
<proteinExistence type="evidence at transcript level"/>
<feature type="compositionally biased region" description="Polar residues" evidence="10">
    <location>
        <begin position="55"/>
        <end position="67"/>
    </location>
</feature>
<comment type="subcellular location">
    <subcellularLocation>
        <location evidence="1 9">Secreted</location>
        <location evidence="1 9">Extracellular space</location>
        <location evidence="1 9">Extracellular matrix</location>
    </subcellularLocation>
</comment>
<evidence type="ECO:0000256" key="1">
    <source>
        <dbReference type="ARBA" id="ARBA00004498"/>
    </source>
</evidence>